<sequence>MNSPALAFDATTFRRTLGMFATGITVITARNRDGSLIGLTVNSFNSVSLDPPLIIWSLANTSSVREALETCEYYAVNVLARDQMEISNLFASKTADRFKDVEWEPGLGGAPVLAGCCAVFEVRNTLRYPGGDHVIFVGEVERCDRSEREPLIFFNGRYASLAGNPASA</sequence>
<accession>A0ABV2CQK3</accession>
<protein>
    <submittedName>
        <fullName evidence="4">Flavin reductase family protein</fullName>
        <ecNumber evidence="4">1.-.-.-</ecNumber>
    </submittedName>
</protein>
<keyword evidence="5" id="KW-1185">Reference proteome</keyword>
<evidence type="ECO:0000313" key="5">
    <source>
        <dbReference type="Proteomes" id="UP001548590"/>
    </source>
</evidence>
<proteinExistence type="inferred from homology"/>
<dbReference type="EMBL" id="JBEWLZ010000005">
    <property type="protein sequence ID" value="MET1490201.1"/>
    <property type="molecule type" value="Genomic_DNA"/>
</dbReference>
<dbReference type="SUPFAM" id="SSF50475">
    <property type="entry name" value="FMN-binding split barrel"/>
    <property type="match status" value="1"/>
</dbReference>
<keyword evidence="2 4" id="KW-0560">Oxidoreductase</keyword>
<dbReference type="InterPro" id="IPR050268">
    <property type="entry name" value="NADH-dep_flavin_reductase"/>
</dbReference>
<dbReference type="SMART" id="SM00903">
    <property type="entry name" value="Flavin_Reduct"/>
    <property type="match status" value="1"/>
</dbReference>
<dbReference type="Pfam" id="PF01613">
    <property type="entry name" value="Flavin_Reduct"/>
    <property type="match status" value="1"/>
</dbReference>
<gene>
    <name evidence="4" type="ORF">ABVT11_10230</name>
</gene>
<name>A0ABV2CQK3_9RHOO</name>
<dbReference type="EC" id="1.-.-.-" evidence="4"/>
<reference evidence="4 5" key="1">
    <citation type="submission" date="2024-07" db="EMBL/GenBank/DDBJ databases">
        <title>Uliginosibacterium paludis KCTC:42655.</title>
        <authorList>
            <person name="Kim M.K."/>
        </authorList>
    </citation>
    <scope>NUCLEOTIDE SEQUENCE [LARGE SCALE GENOMIC DNA]</scope>
    <source>
        <strain evidence="4 5">KCTC 42655</strain>
    </source>
</reference>
<comment type="similarity">
    <text evidence="1">Belongs to the non-flavoprotein flavin reductase family.</text>
</comment>
<evidence type="ECO:0000256" key="1">
    <source>
        <dbReference type="ARBA" id="ARBA00008898"/>
    </source>
</evidence>
<dbReference type="PANTHER" id="PTHR30466">
    <property type="entry name" value="FLAVIN REDUCTASE"/>
    <property type="match status" value="1"/>
</dbReference>
<dbReference type="InterPro" id="IPR002563">
    <property type="entry name" value="Flavin_Rdtase-like_dom"/>
</dbReference>
<dbReference type="RefSeq" id="WP_345928338.1">
    <property type="nucleotide sequence ID" value="NZ_JBDIVF010000006.1"/>
</dbReference>
<evidence type="ECO:0000259" key="3">
    <source>
        <dbReference type="SMART" id="SM00903"/>
    </source>
</evidence>
<dbReference type="Gene3D" id="2.30.110.10">
    <property type="entry name" value="Electron Transport, Fmn-binding Protein, Chain A"/>
    <property type="match status" value="1"/>
</dbReference>
<feature type="domain" description="Flavin reductase like" evidence="3">
    <location>
        <begin position="17"/>
        <end position="160"/>
    </location>
</feature>
<evidence type="ECO:0000313" key="4">
    <source>
        <dbReference type="EMBL" id="MET1490201.1"/>
    </source>
</evidence>
<dbReference type="PANTHER" id="PTHR30466:SF11">
    <property type="entry name" value="FLAVIN-DEPENDENT MONOOXYGENASE, REDUCTASE SUBUNIT HSAB"/>
    <property type="match status" value="1"/>
</dbReference>
<evidence type="ECO:0000256" key="2">
    <source>
        <dbReference type="ARBA" id="ARBA00023002"/>
    </source>
</evidence>
<dbReference type="GO" id="GO:0016491">
    <property type="term" value="F:oxidoreductase activity"/>
    <property type="evidence" value="ECO:0007669"/>
    <property type="project" value="UniProtKB-KW"/>
</dbReference>
<organism evidence="4 5">
    <name type="scientific">Uliginosibacterium paludis</name>
    <dbReference type="NCBI Taxonomy" id="1615952"/>
    <lineage>
        <taxon>Bacteria</taxon>
        <taxon>Pseudomonadati</taxon>
        <taxon>Pseudomonadota</taxon>
        <taxon>Betaproteobacteria</taxon>
        <taxon>Rhodocyclales</taxon>
        <taxon>Zoogloeaceae</taxon>
        <taxon>Uliginosibacterium</taxon>
    </lineage>
</organism>
<dbReference type="InterPro" id="IPR012349">
    <property type="entry name" value="Split_barrel_FMN-bd"/>
</dbReference>
<comment type="caution">
    <text evidence="4">The sequence shown here is derived from an EMBL/GenBank/DDBJ whole genome shotgun (WGS) entry which is preliminary data.</text>
</comment>
<dbReference type="Proteomes" id="UP001548590">
    <property type="component" value="Unassembled WGS sequence"/>
</dbReference>